<accession>A0A1I1YAK9</accession>
<organism evidence="1 2">
    <name type="scientific">Dyella marensis</name>
    <dbReference type="NCBI Taxonomy" id="500610"/>
    <lineage>
        <taxon>Bacteria</taxon>
        <taxon>Pseudomonadati</taxon>
        <taxon>Pseudomonadota</taxon>
        <taxon>Gammaproteobacteria</taxon>
        <taxon>Lysobacterales</taxon>
        <taxon>Rhodanobacteraceae</taxon>
        <taxon>Dyella</taxon>
    </lineage>
</organism>
<proteinExistence type="predicted"/>
<evidence type="ECO:0000313" key="1">
    <source>
        <dbReference type="EMBL" id="SFE15133.1"/>
    </source>
</evidence>
<keyword evidence="2" id="KW-1185">Reference proteome</keyword>
<dbReference type="EMBL" id="FONH01000001">
    <property type="protein sequence ID" value="SFE15133.1"/>
    <property type="molecule type" value="Genomic_DNA"/>
</dbReference>
<dbReference type="Pfam" id="PF12244">
    <property type="entry name" value="DUF3606"/>
    <property type="match status" value="1"/>
</dbReference>
<gene>
    <name evidence="1" type="ORF">SAMN02799615_00510</name>
</gene>
<dbReference type="Proteomes" id="UP000199477">
    <property type="component" value="Unassembled WGS sequence"/>
</dbReference>
<protein>
    <recommendedName>
        <fullName evidence="3">DUF3606 domain-containing protein</fullName>
    </recommendedName>
</protein>
<evidence type="ECO:0000313" key="2">
    <source>
        <dbReference type="Proteomes" id="UP000199477"/>
    </source>
</evidence>
<sequence length="58" mass="6517">MSDDLSKRGPQDAAKVNVHEEWEVRYWCKAFGCTPDELRAAVKLVGVSSASVRQYFGK</sequence>
<dbReference type="InterPro" id="IPR022037">
    <property type="entry name" value="DUF3606"/>
</dbReference>
<dbReference type="AlphaFoldDB" id="A0A1I1YAK9"/>
<name>A0A1I1YAK9_9GAMM</name>
<evidence type="ECO:0008006" key="3">
    <source>
        <dbReference type="Google" id="ProtNLM"/>
    </source>
</evidence>
<reference evidence="2" key="1">
    <citation type="submission" date="2016-10" db="EMBL/GenBank/DDBJ databases">
        <authorList>
            <person name="Varghese N."/>
            <person name="Submissions S."/>
        </authorList>
    </citation>
    <scope>NUCLEOTIDE SEQUENCE [LARGE SCALE GENOMIC DNA]</scope>
    <source>
        <strain evidence="2">UNC178MFTsu3.1</strain>
    </source>
</reference>
<dbReference type="RefSeq" id="WP_081805107.1">
    <property type="nucleotide sequence ID" value="NZ_FONH01000001.1"/>
</dbReference>
<dbReference type="STRING" id="500610.SAMN02799615_00510"/>